<dbReference type="Pfam" id="PF09290">
    <property type="entry name" value="AcetDehyd-dimer"/>
    <property type="match status" value="1"/>
</dbReference>
<dbReference type="GO" id="GO:0008774">
    <property type="term" value="F:acetaldehyde dehydrogenase (acetylating) activity"/>
    <property type="evidence" value="ECO:0007669"/>
    <property type="project" value="InterPro"/>
</dbReference>
<dbReference type="SUPFAM" id="SSF51735">
    <property type="entry name" value="NAD(P)-binding Rossmann-fold domains"/>
    <property type="match status" value="1"/>
</dbReference>
<dbReference type="EMBL" id="CAJPEV010007521">
    <property type="protein sequence ID" value="CAG0904797.1"/>
    <property type="molecule type" value="Genomic_DNA"/>
</dbReference>
<dbReference type="GO" id="GO:0008684">
    <property type="term" value="F:2-oxopent-4-enoate hydratase activity"/>
    <property type="evidence" value="ECO:0007669"/>
    <property type="project" value="TreeGrafter"/>
</dbReference>
<dbReference type="Proteomes" id="UP000677054">
    <property type="component" value="Unassembled WGS sequence"/>
</dbReference>
<dbReference type="InterPro" id="IPR050772">
    <property type="entry name" value="Hydratase-Decarb/MhpD_sf"/>
</dbReference>
<dbReference type="AlphaFoldDB" id="A0A7R9AH48"/>
<dbReference type="EMBL" id="LR907038">
    <property type="protein sequence ID" value="CAD7254025.1"/>
    <property type="molecule type" value="Genomic_DNA"/>
</dbReference>
<evidence type="ECO:0000256" key="2">
    <source>
        <dbReference type="ARBA" id="ARBA00010211"/>
    </source>
</evidence>
<feature type="domain" description="Pyruvate carboxyltransferase" evidence="5">
    <location>
        <begin position="548"/>
        <end position="739"/>
    </location>
</feature>
<reference evidence="6" key="1">
    <citation type="submission" date="2020-11" db="EMBL/GenBank/DDBJ databases">
        <authorList>
            <person name="Tran Van P."/>
        </authorList>
    </citation>
    <scope>NUCLEOTIDE SEQUENCE</scope>
</reference>
<dbReference type="PANTHER" id="PTHR30143">
    <property type="entry name" value="ACID HYDRATASE"/>
    <property type="match status" value="1"/>
</dbReference>
<dbReference type="HAMAP" id="MF_01657">
    <property type="entry name" value="Ac_ald_DH_ac"/>
    <property type="match status" value="1"/>
</dbReference>
<dbReference type="NCBIfam" id="NF006157">
    <property type="entry name" value="PRK08300.1"/>
    <property type="match status" value="1"/>
</dbReference>
<evidence type="ECO:0000259" key="5">
    <source>
        <dbReference type="PROSITE" id="PS50991"/>
    </source>
</evidence>
<dbReference type="GO" id="GO:0051287">
    <property type="term" value="F:NAD binding"/>
    <property type="evidence" value="ECO:0007669"/>
    <property type="project" value="InterPro"/>
</dbReference>
<dbReference type="InterPro" id="IPR035685">
    <property type="entry name" value="DRE_TIM_HOA"/>
</dbReference>
<dbReference type="Gene3D" id="3.30.360.10">
    <property type="entry name" value="Dihydrodipicolinate Reductase, domain 2"/>
    <property type="match status" value="1"/>
</dbReference>
<gene>
    <name evidence="6" type="ORF">DSTB1V02_LOCUS13771</name>
</gene>
<feature type="non-terminal residue" evidence="6">
    <location>
        <position position="739"/>
    </location>
</feature>
<comment type="similarity">
    <text evidence="1">Belongs to the acetaldehyde dehydrogenase family.</text>
</comment>
<dbReference type="NCBIfam" id="NF006049">
    <property type="entry name" value="PRK08195.1"/>
    <property type="match status" value="1"/>
</dbReference>
<dbReference type="CDD" id="cd07943">
    <property type="entry name" value="DRE_TIM_HOA"/>
    <property type="match status" value="1"/>
</dbReference>
<dbReference type="InterPro" id="IPR011234">
    <property type="entry name" value="Fumarylacetoacetase-like_C"/>
</dbReference>
<protein>
    <recommendedName>
        <fullName evidence="5">Pyruvate carboxyltransferase domain-containing protein</fullName>
    </recommendedName>
</protein>
<dbReference type="Gene3D" id="3.20.20.70">
    <property type="entry name" value="Aldolase class I"/>
    <property type="match status" value="1"/>
</dbReference>
<organism evidence="6">
    <name type="scientific">Darwinula stevensoni</name>
    <dbReference type="NCBI Taxonomy" id="69355"/>
    <lineage>
        <taxon>Eukaryota</taxon>
        <taxon>Metazoa</taxon>
        <taxon>Ecdysozoa</taxon>
        <taxon>Arthropoda</taxon>
        <taxon>Crustacea</taxon>
        <taxon>Oligostraca</taxon>
        <taxon>Ostracoda</taxon>
        <taxon>Podocopa</taxon>
        <taxon>Podocopida</taxon>
        <taxon>Darwinulocopina</taxon>
        <taxon>Darwinuloidea</taxon>
        <taxon>Darwinulidae</taxon>
        <taxon>Darwinula</taxon>
    </lineage>
</organism>
<evidence type="ECO:0000256" key="4">
    <source>
        <dbReference type="ARBA" id="ARBA00023239"/>
    </source>
</evidence>
<dbReference type="PROSITE" id="PS50991">
    <property type="entry name" value="PYR_CT"/>
    <property type="match status" value="1"/>
</dbReference>
<dbReference type="GO" id="GO:1901607">
    <property type="term" value="P:alpha-amino acid biosynthetic process"/>
    <property type="evidence" value="ECO:0007669"/>
    <property type="project" value="UniProtKB-ARBA"/>
</dbReference>
<dbReference type="Gene3D" id="3.40.50.720">
    <property type="entry name" value="NAD(P)-binding Rossmann-like Domain"/>
    <property type="match status" value="1"/>
</dbReference>
<sequence>IQHQLARNLFNALRSRQTIAPLTTTYPDITIEDAYQISLNMLRLREHEGEKVIGKKIGVTSKPVQDMLGVHQPDFGFLTDKMWVEDGATVSLSAYALIQPRAEGEIAFKLKADLPTTHVTPEIVLAATECIFPCYEIVDSRIENWQIKIQDTVADNASCGIFCVGAPFYDFHKLDLAQVTMKLFKNGEHIASGKGEAVQGHPAQAIAWLANTLGHFGVKLGTGDIVLSGSLAPLVPIVAGDRFELDMPIGFAMAKIKCAMIGSGNIGTDLMMKLMRSDWLEPVWMVGIDPESDGLARAKAAGLKTTHEGVDGLVPHMKADNIQIVFDATSAYVHAENSQKVNEQGALMIDLTPAAIGPFCVPPVNLENLGNTINNVNMVTCGGQATIPMVNAVSRVQPLSYAEIVSTVSSKSAGPGTRKNIDEFTRTTAGAVAKIGGSPQGKAIIILNPADPPLIMRNTVHCLTVDKPNESAITDSVQLMLKEVQKYVPGYRVKNGPVFDGHRVTVFLEVEGRGDYLPNYAGNLDIMTAAGMRTAEMYAEKMQKGKKVIVHDMTLRDGMHPKRHQISIEQMKSIAKGLDQAGVPLIEVTHGDGLGGSSVNYGFPMHTDEEYLKAVVPELKNAHVSALLLPGIGTVEHLIMAKDLGVKTIRVATHCTEADVSEQHISMARKLDLDTVGFLMMAHMISPEQVVEQALLMESYGANCIYCTDSAGYMLPDDVTARIALLREKLKPETELGFH</sequence>
<dbReference type="InterPro" id="IPR036291">
    <property type="entry name" value="NAD(P)-bd_dom_sf"/>
</dbReference>
<accession>A0A7R9AH48</accession>
<dbReference type="GO" id="GO:0005737">
    <property type="term" value="C:cytoplasm"/>
    <property type="evidence" value="ECO:0007669"/>
    <property type="project" value="TreeGrafter"/>
</dbReference>
<dbReference type="NCBIfam" id="TIGR03217">
    <property type="entry name" value="4OH_2_O_val_ald"/>
    <property type="match status" value="1"/>
</dbReference>
<comment type="similarity">
    <text evidence="2">Belongs to the FAH family.</text>
</comment>
<dbReference type="Gene3D" id="3.90.850.10">
    <property type="entry name" value="Fumarylacetoacetase-like, C-terminal domain"/>
    <property type="match status" value="1"/>
</dbReference>
<evidence type="ECO:0000313" key="6">
    <source>
        <dbReference type="EMBL" id="CAD7254025.1"/>
    </source>
</evidence>
<keyword evidence="7" id="KW-1185">Reference proteome</keyword>
<dbReference type="SMART" id="SM00859">
    <property type="entry name" value="Semialdhyde_dh"/>
    <property type="match status" value="1"/>
</dbReference>
<evidence type="ECO:0000256" key="1">
    <source>
        <dbReference type="ARBA" id="ARBA00009244"/>
    </source>
</evidence>
<dbReference type="InterPro" id="IPR003361">
    <property type="entry name" value="Acetaldehyde_dehydrogenase"/>
</dbReference>
<keyword evidence="3" id="KW-0520">NAD</keyword>
<proteinExistence type="inferred from homology"/>
<dbReference type="NCBIfam" id="TIGR03215">
    <property type="entry name" value="ac_ald_DH_ac"/>
    <property type="match status" value="1"/>
</dbReference>
<evidence type="ECO:0000313" key="7">
    <source>
        <dbReference type="Proteomes" id="UP000677054"/>
    </source>
</evidence>
<evidence type="ECO:0000256" key="3">
    <source>
        <dbReference type="ARBA" id="ARBA00023027"/>
    </source>
</evidence>
<dbReference type="Pfam" id="PF00682">
    <property type="entry name" value="HMGL-like"/>
    <property type="match status" value="1"/>
</dbReference>
<dbReference type="InterPro" id="IPR017629">
    <property type="entry name" value="4OH_2_O-val_aldolase"/>
</dbReference>
<dbReference type="Pfam" id="PF01557">
    <property type="entry name" value="FAA_hydrolase"/>
    <property type="match status" value="1"/>
</dbReference>
<dbReference type="InterPro" id="IPR036663">
    <property type="entry name" value="Fumarylacetoacetase_C_sf"/>
</dbReference>
<feature type="non-terminal residue" evidence="6">
    <location>
        <position position="1"/>
    </location>
</feature>
<dbReference type="CDD" id="cd23933">
    <property type="entry name" value="ALDH_C"/>
    <property type="match status" value="1"/>
</dbReference>
<dbReference type="GO" id="GO:0008701">
    <property type="term" value="F:4-hydroxy-2-oxovalerate aldolase activity"/>
    <property type="evidence" value="ECO:0007669"/>
    <property type="project" value="InterPro"/>
</dbReference>
<dbReference type="SUPFAM" id="SSF56529">
    <property type="entry name" value="FAH"/>
    <property type="match status" value="1"/>
</dbReference>
<dbReference type="PANTHER" id="PTHR30143:SF0">
    <property type="entry name" value="2-KETO-4-PENTENOATE HYDRATASE"/>
    <property type="match status" value="1"/>
</dbReference>
<dbReference type="InterPro" id="IPR013785">
    <property type="entry name" value="Aldolase_TIM"/>
</dbReference>
<dbReference type="Pfam" id="PF01118">
    <property type="entry name" value="Semialdhyde_dh"/>
    <property type="match status" value="1"/>
</dbReference>
<keyword evidence="4" id="KW-0456">Lyase</keyword>
<dbReference type="InterPro" id="IPR000891">
    <property type="entry name" value="PYR_CT"/>
</dbReference>
<dbReference type="SUPFAM" id="SSF51569">
    <property type="entry name" value="Aldolase"/>
    <property type="match status" value="1"/>
</dbReference>
<dbReference type="SUPFAM" id="SSF55347">
    <property type="entry name" value="Glyceraldehyde-3-phosphate dehydrogenase-like, C-terminal domain"/>
    <property type="match status" value="1"/>
</dbReference>
<dbReference type="InterPro" id="IPR000534">
    <property type="entry name" value="Semialdehyde_DH_NAD-bd"/>
</dbReference>
<dbReference type="InterPro" id="IPR015426">
    <property type="entry name" value="Acetylaldehyde_DH_C"/>
</dbReference>
<name>A0A7R9AH48_9CRUS</name>
<dbReference type="OrthoDB" id="5920504at2759"/>